<dbReference type="AlphaFoldDB" id="A0A3F2RW58"/>
<dbReference type="PROSITE" id="PS51455">
    <property type="entry name" value="PIPK"/>
    <property type="match status" value="1"/>
</dbReference>
<reference evidence="6 7" key="1">
    <citation type="submission" date="2018-07" db="EMBL/GenBank/DDBJ databases">
        <title>Genome sequencing of oomycete isolates from Chile give support for New Zealand origin for Phytophthora kernoviae and make available the first Nothophytophthora sp. genome.</title>
        <authorList>
            <person name="Studholme D.J."/>
            <person name="Sanfuentes E."/>
            <person name="Panda P."/>
            <person name="Hill R."/>
            <person name="Sambles C."/>
            <person name="Grant M."/>
            <person name="Williams N.M."/>
            <person name="Mcdougal R.L."/>
        </authorList>
    </citation>
    <scope>NUCLEOTIDE SEQUENCE [LARGE SCALE GENOMIC DNA]</scope>
    <source>
        <strain evidence="4">Chile6</strain>
        <strain evidence="5">Chile7</strain>
    </source>
</reference>
<feature type="transmembrane region" description="Helical" evidence="2">
    <location>
        <begin position="215"/>
        <end position="235"/>
    </location>
</feature>
<dbReference type="OrthoDB" id="20783at2759"/>
<dbReference type="SUPFAM" id="SSF56104">
    <property type="entry name" value="SAICAR synthase-like"/>
    <property type="match status" value="1"/>
</dbReference>
<dbReference type="GO" id="GO:0005886">
    <property type="term" value="C:plasma membrane"/>
    <property type="evidence" value="ECO:0007669"/>
    <property type="project" value="TreeGrafter"/>
</dbReference>
<dbReference type="EMBL" id="MBDO02000053">
    <property type="protein sequence ID" value="RLN65468.1"/>
    <property type="molecule type" value="Genomic_DNA"/>
</dbReference>
<keyword evidence="1" id="KW-0418">Kinase</keyword>
<accession>A0A3F2RW58</accession>
<dbReference type="Proteomes" id="UP000277300">
    <property type="component" value="Unassembled WGS sequence"/>
</dbReference>
<dbReference type="PANTHER" id="PTHR23086">
    <property type="entry name" value="PHOSPHATIDYLINOSITOL-4-PHOSPHATE 5-KINASE"/>
    <property type="match status" value="1"/>
</dbReference>
<comment type="caution">
    <text evidence="4">The sequence shown here is derived from an EMBL/GenBank/DDBJ whole genome shotgun (WGS) entry which is preliminary data.</text>
</comment>
<evidence type="ECO:0000256" key="1">
    <source>
        <dbReference type="PROSITE-ProRule" id="PRU00781"/>
    </source>
</evidence>
<dbReference type="InterPro" id="IPR027484">
    <property type="entry name" value="PInositol-4-P-5-kinase_N"/>
</dbReference>
<evidence type="ECO:0000313" key="4">
    <source>
        <dbReference type="EMBL" id="RLN65468.1"/>
    </source>
</evidence>
<feature type="transmembrane region" description="Helical" evidence="2">
    <location>
        <begin position="172"/>
        <end position="194"/>
    </location>
</feature>
<organism evidence="4 6">
    <name type="scientific">Phytophthora kernoviae</name>
    <dbReference type="NCBI Taxonomy" id="325452"/>
    <lineage>
        <taxon>Eukaryota</taxon>
        <taxon>Sar</taxon>
        <taxon>Stramenopiles</taxon>
        <taxon>Oomycota</taxon>
        <taxon>Peronosporomycetes</taxon>
        <taxon>Peronosporales</taxon>
        <taxon>Peronosporaceae</taxon>
        <taxon>Phytophthora</taxon>
    </lineage>
</organism>
<feature type="transmembrane region" description="Helical" evidence="2">
    <location>
        <begin position="141"/>
        <end position="160"/>
    </location>
</feature>
<evidence type="ECO:0000256" key="2">
    <source>
        <dbReference type="SAM" id="Phobius"/>
    </source>
</evidence>
<name>A0A3F2RW58_9STRA</name>
<dbReference type="GO" id="GO:0016308">
    <property type="term" value="F:1-phosphatidylinositol-4-phosphate 5-kinase activity"/>
    <property type="evidence" value="ECO:0007669"/>
    <property type="project" value="TreeGrafter"/>
</dbReference>
<keyword evidence="2" id="KW-0472">Membrane</keyword>
<evidence type="ECO:0000313" key="6">
    <source>
        <dbReference type="Proteomes" id="UP000277300"/>
    </source>
</evidence>
<keyword evidence="1" id="KW-0067">ATP-binding</keyword>
<feature type="domain" description="PIPK" evidence="3">
    <location>
        <begin position="345"/>
        <end position="688"/>
    </location>
</feature>
<dbReference type="SMART" id="SM00330">
    <property type="entry name" value="PIPKc"/>
    <property type="match status" value="1"/>
</dbReference>
<dbReference type="GO" id="GO:0046854">
    <property type="term" value="P:phosphatidylinositol phosphate biosynthetic process"/>
    <property type="evidence" value="ECO:0007669"/>
    <property type="project" value="TreeGrafter"/>
</dbReference>
<keyword evidence="2" id="KW-1133">Transmembrane helix</keyword>
<evidence type="ECO:0000313" key="7">
    <source>
        <dbReference type="Proteomes" id="UP000284657"/>
    </source>
</evidence>
<feature type="transmembrane region" description="Helical" evidence="2">
    <location>
        <begin position="41"/>
        <end position="65"/>
    </location>
</feature>
<evidence type="ECO:0000259" key="3">
    <source>
        <dbReference type="PROSITE" id="PS51455"/>
    </source>
</evidence>
<evidence type="ECO:0000313" key="5">
    <source>
        <dbReference type="EMBL" id="RLN70789.1"/>
    </source>
</evidence>
<dbReference type="InterPro" id="IPR027483">
    <property type="entry name" value="PInositol-4-P-4/5-kinase_C_sf"/>
</dbReference>
<dbReference type="Proteomes" id="UP000284657">
    <property type="component" value="Unassembled WGS sequence"/>
</dbReference>
<dbReference type="CDD" id="cd00139">
    <property type="entry name" value="PIPKc"/>
    <property type="match status" value="1"/>
</dbReference>
<dbReference type="GO" id="GO:0005524">
    <property type="term" value="F:ATP binding"/>
    <property type="evidence" value="ECO:0007669"/>
    <property type="project" value="UniProtKB-UniRule"/>
</dbReference>
<proteinExistence type="predicted"/>
<keyword evidence="1" id="KW-0808">Transferase</keyword>
<dbReference type="EMBL" id="MBAD02000192">
    <property type="protein sequence ID" value="RLN70789.1"/>
    <property type="molecule type" value="Genomic_DNA"/>
</dbReference>
<feature type="transmembrane region" description="Helical" evidence="2">
    <location>
        <begin position="6"/>
        <end position="29"/>
    </location>
</feature>
<sequence>MLDHLFIAWQLTALASGLLSGGAMIFFFVKYPSTRVHPGMVLMCIFLSVSIASIMRVALHAWYIVLEPNHVKGPIPATLSRVANEELGHDTGTLEAYAPFFFWCYFFFSTSGTLWFLMLALDLIFSLSNPFLPFNADNVKYHIYAWPVSMVYCLIFKYILSEFQSQPTTNVVLYFDLPAYIVLLYIAGALIQAWRRSRILETHAHNTTRRMAKRILPYLGVFATHTIIALAIYLAQLGTEFGSMTPNALDQLSLVLETLALFALFCHDAGVFRAQVMAPNGTGEAARAGSNSGNPSRTTITQIQAGASTLTSTSGGGAAASRDKIDVSNKLRMDVMRYTSKGIMKSIEMAQAVEKAAAGSISGEFTGSDTEAGVDVNDCYSSISYNDYNHVESMGVVVYGLKNSTMLNFRDCAPKIFHRIRAQFNIDQDFYRESFDPSRILSEHGSEGKSGNIFYFTANKQFMVKSVPKEEFDTLRAILPHYHEYLQSNPQSMLCRYFGCHSISLPIGKRRMYFVVMQNLFNEGPVDQRFDLKGNRDRRQAVSAATMEGLIQVAKDKQPISQLLMDIDFLKISSGVSLSYANTAVQQDQLCSDFVFLASRGIIDYSILLGVRYDNPEKREMRQGGFFSHNHEEIYYVGIVDMLQRYNWRWTVQRWFLGLLFCKDTHDVSAVPPEEYATRLSEFVREKLFNIQMNTSAPSFRNGCGGRPVSSVHIDTGDIGSSCKSSGEQSYFSCRSSQEEQKFSSPGHTSLSVGSIDSSDVRSIDMQHLSVFSVDSVDVCGIDPSSLSSSPSVAYSSVCESPITVMSESRKATTFFV</sequence>
<dbReference type="InterPro" id="IPR023610">
    <property type="entry name" value="PInositol-4/5-P-5/4-kinase"/>
</dbReference>
<keyword evidence="2" id="KW-0812">Transmembrane</keyword>
<dbReference type="Pfam" id="PF01504">
    <property type="entry name" value="PIP5K"/>
    <property type="match status" value="2"/>
</dbReference>
<dbReference type="Gene3D" id="3.30.810.10">
    <property type="entry name" value="2-Layer Sandwich"/>
    <property type="match status" value="1"/>
</dbReference>
<protein>
    <recommendedName>
        <fullName evidence="3">PIPK domain-containing protein</fullName>
    </recommendedName>
</protein>
<dbReference type="Gene3D" id="3.30.800.10">
    <property type="entry name" value="Phosphatidylinositol Phosphate Kinase II Beta"/>
    <property type="match status" value="1"/>
</dbReference>
<feature type="transmembrane region" description="Helical" evidence="2">
    <location>
        <begin position="100"/>
        <end position="121"/>
    </location>
</feature>
<keyword evidence="1" id="KW-0547">Nucleotide-binding</keyword>
<dbReference type="PANTHER" id="PTHR23086:SF8">
    <property type="entry name" value="PHOSPHATIDYLINOSITOL 5-PHOSPHATE 4-KINASE, ISOFORM A"/>
    <property type="match status" value="1"/>
</dbReference>
<gene>
    <name evidence="5" type="ORF">BBJ29_001145</name>
    <name evidence="4" type="ORF">BBP00_00002833</name>
</gene>
<dbReference type="InterPro" id="IPR002498">
    <property type="entry name" value="PInositol-4-P-4/5-kinase_core"/>
</dbReference>